<protein>
    <submittedName>
        <fullName evidence="1">Uncharacterized protein</fullName>
    </submittedName>
</protein>
<evidence type="ECO:0000313" key="1">
    <source>
        <dbReference type="EMBL" id="MBY73674.1"/>
    </source>
</evidence>
<proteinExistence type="predicted"/>
<organism evidence="1">
    <name type="scientific">Sipha flava</name>
    <name type="common">yellow sugarcane aphid</name>
    <dbReference type="NCBI Taxonomy" id="143950"/>
    <lineage>
        <taxon>Eukaryota</taxon>
        <taxon>Metazoa</taxon>
        <taxon>Ecdysozoa</taxon>
        <taxon>Arthropoda</taxon>
        <taxon>Hexapoda</taxon>
        <taxon>Insecta</taxon>
        <taxon>Pterygota</taxon>
        <taxon>Neoptera</taxon>
        <taxon>Paraneoptera</taxon>
        <taxon>Hemiptera</taxon>
        <taxon>Sternorrhyncha</taxon>
        <taxon>Aphidomorpha</taxon>
        <taxon>Aphidoidea</taxon>
        <taxon>Aphididae</taxon>
        <taxon>Sipha</taxon>
    </lineage>
</organism>
<reference evidence="1" key="1">
    <citation type="submission" date="2018-04" db="EMBL/GenBank/DDBJ databases">
        <title>Transcriptome assembly of Sipha flava.</title>
        <authorList>
            <person name="Scully E.D."/>
            <person name="Geib S.M."/>
            <person name="Palmer N.A."/>
            <person name="Koch K."/>
            <person name="Bradshaw J."/>
            <person name="Heng-Moss T."/>
            <person name="Sarath G."/>
        </authorList>
    </citation>
    <scope>NUCLEOTIDE SEQUENCE</scope>
</reference>
<sequence>MHGSGTEPSHTYMISNTICVCNAFNQNNIFLFLFSGSATLGVRTSLVFFPNKLLFTVISNGYKVNLKTNSVPRRTCTKDIITDSSIFQNDEGFTYIAND</sequence>
<name>A0A2S2Q7H8_9HEMI</name>
<dbReference type="EMBL" id="GGMS01004471">
    <property type="protein sequence ID" value="MBY73674.1"/>
    <property type="molecule type" value="Transcribed_RNA"/>
</dbReference>
<dbReference type="AlphaFoldDB" id="A0A2S2Q7H8"/>
<gene>
    <name evidence="1" type="ORF">g.85168</name>
</gene>
<accession>A0A2S2Q7H8</accession>